<dbReference type="SMART" id="SM00174">
    <property type="entry name" value="RHO"/>
    <property type="match status" value="1"/>
</dbReference>
<dbReference type="PANTHER" id="PTHR47977">
    <property type="entry name" value="RAS-RELATED PROTEIN RAB"/>
    <property type="match status" value="1"/>
</dbReference>
<dbReference type="Gene3D" id="3.40.50.300">
    <property type="entry name" value="P-loop containing nucleotide triphosphate hydrolases"/>
    <property type="match status" value="1"/>
</dbReference>
<accession>A0AAV3XM08</accession>
<protein>
    <recommendedName>
        <fullName evidence="5">Small GTP-binding protein</fullName>
    </recommendedName>
</protein>
<evidence type="ECO:0000313" key="4">
    <source>
        <dbReference type="Proteomes" id="UP001050975"/>
    </source>
</evidence>
<dbReference type="PROSITE" id="PS51419">
    <property type="entry name" value="RAB"/>
    <property type="match status" value="1"/>
</dbReference>
<keyword evidence="1" id="KW-0547">Nucleotide-binding</keyword>
<dbReference type="GO" id="GO:0005525">
    <property type="term" value="F:GTP binding"/>
    <property type="evidence" value="ECO:0007669"/>
    <property type="project" value="UniProtKB-KW"/>
</dbReference>
<dbReference type="CDD" id="cd00154">
    <property type="entry name" value="Rab"/>
    <property type="match status" value="1"/>
</dbReference>
<dbReference type="EMBL" id="BLAY01000176">
    <property type="protein sequence ID" value="GET42681.1"/>
    <property type="molecule type" value="Genomic_DNA"/>
</dbReference>
<dbReference type="SMART" id="SM00175">
    <property type="entry name" value="RAB"/>
    <property type="match status" value="1"/>
</dbReference>
<dbReference type="InterPro" id="IPR001806">
    <property type="entry name" value="Small_GTPase"/>
</dbReference>
<dbReference type="PRINTS" id="PR00449">
    <property type="entry name" value="RASTRNSFRMNG"/>
</dbReference>
<dbReference type="RefSeq" id="WP_226590604.1">
    <property type="nucleotide sequence ID" value="NZ_BLAY01000176.1"/>
</dbReference>
<proteinExistence type="predicted"/>
<evidence type="ECO:0000256" key="2">
    <source>
        <dbReference type="ARBA" id="ARBA00023134"/>
    </source>
</evidence>
<reference evidence="3" key="1">
    <citation type="submission" date="2019-10" db="EMBL/GenBank/DDBJ databases">
        <title>Draft genome sequece of Microseira wollei NIES-4236.</title>
        <authorList>
            <person name="Yamaguchi H."/>
            <person name="Suzuki S."/>
            <person name="Kawachi M."/>
        </authorList>
    </citation>
    <scope>NUCLEOTIDE SEQUENCE</scope>
    <source>
        <strain evidence="3">NIES-4236</strain>
    </source>
</reference>
<evidence type="ECO:0000313" key="3">
    <source>
        <dbReference type="EMBL" id="GET42681.1"/>
    </source>
</evidence>
<keyword evidence="4" id="KW-1185">Reference proteome</keyword>
<evidence type="ECO:0008006" key="5">
    <source>
        <dbReference type="Google" id="ProtNLM"/>
    </source>
</evidence>
<dbReference type="SUPFAM" id="SSF52540">
    <property type="entry name" value="P-loop containing nucleoside triphosphate hydrolases"/>
    <property type="match status" value="1"/>
</dbReference>
<keyword evidence="2" id="KW-0342">GTP-binding</keyword>
<dbReference type="Proteomes" id="UP001050975">
    <property type="component" value="Unassembled WGS sequence"/>
</dbReference>
<sequence length="175" mass="19465">MLQKKVCMVGAFATGKTSLVERFVKSIYSEIYQTTVGVKIDKKTVNLGKQEVNIILWDIHGEDEFQKVRMSYLRGSSGYLLVVDGTRRYTFDKAIVLQHRVEETLGPVPFILLLNKSDLTDEWDIDEGAIASLSEKGWTVIKTSAKTGLGVEEAFLILAEKMIEGINAGTTKSDS</sequence>
<dbReference type="AlphaFoldDB" id="A0AAV3XM08"/>
<gene>
    <name evidence="3" type="ORF">MiSe_74990</name>
</gene>
<dbReference type="GO" id="GO:0003924">
    <property type="term" value="F:GTPase activity"/>
    <property type="evidence" value="ECO:0007669"/>
    <property type="project" value="InterPro"/>
</dbReference>
<comment type="caution">
    <text evidence="3">The sequence shown here is derived from an EMBL/GenBank/DDBJ whole genome shotgun (WGS) entry which is preliminary data.</text>
</comment>
<dbReference type="InterPro" id="IPR050227">
    <property type="entry name" value="Rab"/>
</dbReference>
<evidence type="ECO:0000256" key="1">
    <source>
        <dbReference type="ARBA" id="ARBA00022741"/>
    </source>
</evidence>
<dbReference type="SMART" id="SM00173">
    <property type="entry name" value="RAS"/>
    <property type="match status" value="1"/>
</dbReference>
<organism evidence="3 4">
    <name type="scientific">Microseira wollei NIES-4236</name>
    <dbReference type="NCBI Taxonomy" id="2530354"/>
    <lineage>
        <taxon>Bacteria</taxon>
        <taxon>Bacillati</taxon>
        <taxon>Cyanobacteriota</taxon>
        <taxon>Cyanophyceae</taxon>
        <taxon>Oscillatoriophycideae</taxon>
        <taxon>Aerosakkonematales</taxon>
        <taxon>Aerosakkonemataceae</taxon>
        <taxon>Microseira</taxon>
    </lineage>
</organism>
<dbReference type="InterPro" id="IPR005225">
    <property type="entry name" value="Small_GTP-bd"/>
</dbReference>
<name>A0AAV3XM08_9CYAN</name>
<dbReference type="NCBIfam" id="TIGR00231">
    <property type="entry name" value="small_GTP"/>
    <property type="match status" value="1"/>
</dbReference>
<dbReference type="Pfam" id="PF00071">
    <property type="entry name" value="Ras"/>
    <property type="match status" value="1"/>
</dbReference>
<dbReference type="PROSITE" id="PS51421">
    <property type="entry name" value="RAS"/>
    <property type="match status" value="1"/>
</dbReference>
<dbReference type="InterPro" id="IPR027417">
    <property type="entry name" value="P-loop_NTPase"/>
</dbReference>